<feature type="compositionally biased region" description="Basic and acidic residues" evidence="1">
    <location>
        <begin position="99"/>
        <end position="113"/>
    </location>
</feature>
<dbReference type="Proteomes" id="UP000308181">
    <property type="component" value="Unassembled WGS sequence"/>
</dbReference>
<name>A0A4U1C6F1_9SPHI</name>
<accession>A0A4U1C6F1</accession>
<sequence length="155" mass="16851">MKKVLLLVLISGFTFILGACSPKITSPNLGKLEAREAVLVLNTQLNKLNLALEREKLSLGALENEVKKANDKASQSASDSKSLSNKLSDNPGDLGLSSRAEKAAKRASRDAQKAGKLNDSLGKSNKKIEQYQKDIESTKEKLKELEGKIEFVPNN</sequence>
<feature type="compositionally biased region" description="Low complexity" evidence="1">
    <location>
        <begin position="72"/>
        <end position="90"/>
    </location>
</feature>
<dbReference type="EMBL" id="SWBP01000001">
    <property type="protein sequence ID" value="TKC01043.1"/>
    <property type="molecule type" value="Genomic_DNA"/>
</dbReference>
<comment type="caution">
    <text evidence="2">The sequence shown here is derived from an EMBL/GenBank/DDBJ whole genome shotgun (WGS) entry which is preliminary data.</text>
</comment>
<keyword evidence="3" id="KW-1185">Reference proteome</keyword>
<reference evidence="2 3" key="1">
    <citation type="submission" date="2019-04" db="EMBL/GenBank/DDBJ databases">
        <title>Pedobacter sp. AR-3-17 sp. nov., isolated from Arctic soil.</title>
        <authorList>
            <person name="Dahal R.H."/>
            <person name="Kim D.-U."/>
        </authorList>
    </citation>
    <scope>NUCLEOTIDE SEQUENCE [LARGE SCALE GENOMIC DNA]</scope>
    <source>
        <strain evidence="2 3">AR-3-17</strain>
    </source>
</reference>
<evidence type="ECO:0008006" key="4">
    <source>
        <dbReference type="Google" id="ProtNLM"/>
    </source>
</evidence>
<dbReference type="PROSITE" id="PS51257">
    <property type="entry name" value="PROKAR_LIPOPROTEIN"/>
    <property type="match status" value="1"/>
</dbReference>
<evidence type="ECO:0000313" key="2">
    <source>
        <dbReference type="EMBL" id="TKC01043.1"/>
    </source>
</evidence>
<protein>
    <recommendedName>
        <fullName evidence="4">SlyB protein</fullName>
    </recommendedName>
</protein>
<gene>
    <name evidence="2" type="ORF">FA046_05035</name>
</gene>
<dbReference type="AlphaFoldDB" id="A0A4U1C6F1"/>
<evidence type="ECO:0000256" key="1">
    <source>
        <dbReference type="SAM" id="MobiDB-lite"/>
    </source>
</evidence>
<organism evidence="2 3">
    <name type="scientific">Pedobacter cryophilus</name>
    <dbReference type="NCBI Taxonomy" id="2571271"/>
    <lineage>
        <taxon>Bacteria</taxon>
        <taxon>Pseudomonadati</taxon>
        <taxon>Bacteroidota</taxon>
        <taxon>Sphingobacteriia</taxon>
        <taxon>Sphingobacteriales</taxon>
        <taxon>Sphingobacteriaceae</taxon>
        <taxon>Pedobacter</taxon>
    </lineage>
</organism>
<dbReference type="RefSeq" id="WP_136825248.1">
    <property type="nucleotide sequence ID" value="NZ_SWBP01000001.1"/>
</dbReference>
<feature type="region of interest" description="Disordered" evidence="1">
    <location>
        <begin position="68"/>
        <end position="129"/>
    </location>
</feature>
<evidence type="ECO:0000313" key="3">
    <source>
        <dbReference type="Proteomes" id="UP000308181"/>
    </source>
</evidence>
<proteinExistence type="predicted"/>